<dbReference type="SMART" id="SM00490">
    <property type="entry name" value="HELICc"/>
    <property type="match status" value="1"/>
</dbReference>
<dbReference type="Pfam" id="PF00270">
    <property type="entry name" value="DEAD"/>
    <property type="match status" value="1"/>
</dbReference>
<evidence type="ECO:0000259" key="5">
    <source>
        <dbReference type="PROSITE" id="PS51194"/>
    </source>
</evidence>
<dbReference type="Proteomes" id="UP000001880">
    <property type="component" value="Chromosome"/>
</dbReference>
<dbReference type="InterPro" id="IPR018973">
    <property type="entry name" value="MZB"/>
</dbReference>
<dbReference type="InterPro" id="IPR001650">
    <property type="entry name" value="Helicase_C-like"/>
</dbReference>
<dbReference type="HOGENOM" id="CLU_001338_1_1_7"/>
<dbReference type="PANTHER" id="PTHR47957">
    <property type="entry name" value="ATP-DEPENDENT HELICASE HRQ1"/>
    <property type="match status" value="1"/>
</dbReference>
<evidence type="ECO:0000256" key="1">
    <source>
        <dbReference type="ARBA" id="ARBA00022741"/>
    </source>
</evidence>
<gene>
    <name evidence="6" type="ordered locus">Hoch_0742</name>
</gene>
<dbReference type="EMBL" id="CP001804">
    <property type="protein sequence ID" value="ACY13366.1"/>
    <property type="molecule type" value="Genomic_DNA"/>
</dbReference>
<reference evidence="6 7" key="1">
    <citation type="journal article" date="2010" name="Stand. Genomic Sci.">
        <title>Complete genome sequence of Haliangium ochraceum type strain (SMP-2).</title>
        <authorList>
            <consortium name="US DOE Joint Genome Institute (JGI-PGF)"/>
            <person name="Ivanova N."/>
            <person name="Daum C."/>
            <person name="Lang E."/>
            <person name="Abt B."/>
            <person name="Kopitz M."/>
            <person name="Saunders E."/>
            <person name="Lapidus A."/>
            <person name="Lucas S."/>
            <person name="Glavina Del Rio T."/>
            <person name="Nolan M."/>
            <person name="Tice H."/>
            <person name="Copeland A."/>
            <person name="Cheng J.F."/>
            <person name="Chen F."/>
            <person name="Bruce D."/>
            <person name="Goodwin L."/>
            <person name="Pitluck S."/>
            <person name="Mavromatis K."/>
            <person name="Pati A."/>
            <person name="Mikhailova N."/>
            <person name="Chen A."/>
            <person name="Palaniappan K."/>
            <person name="Land M."/>
            <person name="Hauser L."/>
            <person name="Chang Y.J."/>
            <person name="Jeffries C.D."/>
            <person name="Detter J.C."/>
            <person name="Brettin T."/>
            <person name="Rohde M."/>
            <person name="Goker M."/>
            <person name="Bristow J."/>
            <person name="Markowitz V."/>
            <person name="Eisen J.A."/>
            <person name="Hugenholtz P."/>
            <person name="Kyrpides N.C."/>
            <person name="Klenk H.P."/>
        </authorList>
    </citation>
    <scope>NUCLEOTIDE SEQUENCE [LARGE SCALE GENOMIC DNA]</scope>
    <source>
        <strain evidence="7">DSM 14365 / CIP 107738 / JCM 11303 / AJ 13395 / SMP-2</strain>
    </source>
</reference>
<dbReference type="GO" id="GO:0005524">
    <property type="term" value="F:ATP binding"/>
    <property type="evidence" value="ECO:0007669"/>
    <property type="project" value="UniProtKB-KW"/>
</dbReference>
<dbReference type="InterPro" id="IPR014001">
    <property type="entry name" value="Helicase_ATP-bd"/>
</dbReference>
<dbReference type="GO" id="GO:0003676">
    <property type="term" value="F:nucleic acid binding"/>
    <property type="evidence" value="ECO:0007669"/>
    <property type="project" value="InterPro"/>
</dbReference>
<organism evidence="6 7">
    <name type="scientific">Haliangium ochraceum (strain DSM 14365 / JCM 11303 / SMP-2)</name>
    <dbReference type="NCBI Taxonomy" id="502025"/>
    <lineage>
        <taxon>Bacteria</taxon>
        <taxon>Pseudomonadati</taxon>
        <taxon>Myxococcota</taxon>
        <taxon>Polyangia</taxon>
        <taxon>Haliangiales</taxon>
        <taxon>Kofleriaceae</taxon>
        <taxon>Haliangium</taxon>
    </lineage>
</organism>
<protein>
    <submittedName>
        <fullName evidence="6">DEAD/DEAH box helicase domain protein</fullName>
    </submittedName>
</protein>
<feature type="domain" description="Helicase C-terminal" evidence="5">
    <location>
        <begin position="1038"/>
        <end position="1192"/>
    </location>
</feature>
<evidence type="ECO:0000256" key="3">
    <source>
        <dbReference type="SAM" id="MobiDB-lite"/>
    </source>
</evidence>
<keyword evidence="2" id="KW-0067">ATP-binding</keyword>
<dbReference type="InterPro" id="IPR011335">
    <property type="entry name" value="Restrct_endonuc-II-like"/>
</dbReference>
<dbReference type="Pfam" id="PF00271">
    <property type="entry name" value="Helicase_C"/>
    <property type="match status" value="1"/>
</dbReference>
<dbReference type="GO" id="GO:0006289">
    <property type="term" value="P:nucleotide-excision repair"/>
    <property type="evidence" value="ECO:0007669"/>
    <property type="project" value="TreeGrafter"/>
</dbReference>
<evidence type="ECO:0000256" key="2">
    <source>
        <dbReference type="ARBA" id="ARBA00022840"/>
    </source>
</evidence>
<evidence type="ECO:0000259" key="4">
    <source>
        <dbReference type="PROSITE" id="PS51192"/>
    </source>
</evidence>
<evidence type="ECO:0000313" key="6">
    <source>
        <dbReference type="EMBL" id="ACY13366.1"/>
    </source>
</evidence>
<dbReference type="PROSITE" id="PS51194">
    <property type="entry name" value="HELICASE_CTER"/>
    <property type="match status" value="1"/>
</dbReference>
<feature type="compositionally biased region" description="Basic and acidic residues" evidence="3">
    <location>
        <begin position="1568"/>
        <end position="1579"/>
    </location>
</feature>
<keyword evidence="6" id="KW-0347">Helicase</keyword>
<feature type="domain" description="Helicase ATP-binding" evidence="4">
    <location>
        <begin position="190"/>
        <end position="393"/>
    </location>
</feature>
<dbReference type="InterPro" id="IPR027417">
    <property type="entry name" value="P-loop_NTPase"/>
</dbReference>
<dbReference type="eggNOG" id="COG1201">
    <property type="taxonomic scope" value="Bacteria"/>
</dbReference>
<dbReference type="RefSeq" id="WP_012825993.1">
    <property type="nucleotide sequence ID" value="NC_013440.1"/>
</dbReference>
<dbReference type="STRING" id="502025.Hoch_0742"/>
<dbReference type="GO" id="GO:0043138">
    <property type="term" value="F:3'-5' DNA helicase activity"/>
    <property type="evidence" value="ECO:0007669"/>
    <property type="project" value="TreeGrafter"/>
</dbReference>
<dbReference type="SUPFAM" id="SSF52540">
    <property type="entry name" value="P-loop containing nucleoside triphosphate hydrolases"/>
    <property type="match status" value="2"/>
</dbReference>
<keyword evidence="1" id="KW-0547">Nucleotide-binding</keyword>
<dbReference type="OrthoDB" id="9815222at2"/>
<dbReference type="InterPro" id="IPR011545">
    <property type="entry name" value="DEAD/DEAH_box_helicase_dom"/>
</dbReference>
<dbReference type="SUPFAM" id="SSF52980">
    <property type="entry name" value="Restriction endonuclease-like"/>
    <property type="match status" value="1"/>
</dbReference>
<proteinExistence type="predicted"/>
<dbReference type="PROSITE" id="PS51192">
    <property type="entry name" value="HELICASE_ATP_BIND_1"/>
    <property type="match status" value="1"/>
</dbReference>
<dbReference type="eggNOG" id="COG1205">
    <property type="taxonomic scope" value="Bacteria"/>
</dbReference>
<dbReference type="SMART" id="SM00487">
    <property type="entry name" value="DEXDc"/>
    <property type="match status" value="1"/>
</dbReference>
<feature type="region of interest" description="Disordered" evidence="3">
    <location>
        <begin position="1553"/>
        <end position="1579"/>
    </location>
</feature>
<dbReference type="KEGG" id="hoh:Hoch_0742"/>
<dbReference type="Pfam" id="PF09369">
    <property type="entry name" value="MZB"/>
    <property type="match status" value="1"/>
</dbReference>
<dbReference type="PANTHER" id="PTHR47957:SF3">
    <property type="entry name" value="ATP-DEPENDENT HELICASE HRQ1"/>
    <property type="match status" value="1"/>
</dbReference>
<accession>D0LMZ5</accession>
<dbReference type="GO" id="GO:0036297">
    <property type="term" value="P:interstrand cross-link repair"/>
    <property type="evidence" value="ECO:0007669"/>
    <property type="project" value="TreeGrafter"/>
</dbReference>
<dbReference type="Gene3D" id="3.40.50.300">
    <property type="entry name" value="P-loop containing nucleotide triphosphate hydrolases"/>
    <property type="match status" value="2"/>
</dbReference>
<keyword evidence="6" id="KW-0378">Hydrolase</keyword>
<name>D0LMZ5_HALO1</name>
<sequence>MRFSVRAWLDAGAPALERADIDEARPLDFADVASLEREPLERLIAATGAGAAVELLDWVIPEELPLLVQEQLALAAEGALPALDAAPPAPATPPGRTIHPLRVVEDAITEYQAHVLTEFRARDPALRAALEEAMGRPHFLAQEPFFQAHRPFKRGARWDALGLDSRLAKVLCARSESEHAYLHQSEAISALLAEEPQPLAVTTGTGSGKTECFLLPILQNAIEDAARFKRAGLTAIVVYPMNALANDQEARIRSYLRESGHTYVTVARYDRNTPERDRQHMRTHPPQVLLTNYMMLEYLLVRPADRENLFANHRCRYVVLDEVHTYRGTLGANIALLIRRLTTHLQHARHDWGAELADDPRRFPPLVPVATSATIKSVDEAGKSADEVRALRDQAVQGFLATVTGVPAERFRVLGEELEPVHVPAEARWPAEPAAVDVPETIAGQVDQDSAALARALAVLAGIPTGTDDSADLNTAGRAAAILWFLGDLLARKPMSTPQIVDEIRARVPARADAATEDVRREVEAAIAIGAALPPGTPGALQLRTHRFVRGGWSFHRCVDPACGRLYARGEDTCRCGRATAPLYLCRSCGADALRFRGGEDPETEALAPHAERGGEGEWMLYDRGRLEQSTDDDDFSALARVTQMKRRPVVHGTYDPVTGGFSRSGGYPVDVALAPARNTCLVCGATAGAGSILTPVALGTSAAVRVLAEGLVESLDIQHQTNPAHDGKERLLIFSDSRQDAAHQARFITYAGRYDRMRRRVVALLREASAPQTLSQILAGLLARGVRARDNPHTQRYDDPGYLPRAVQQRARAWEEAPLLDDLAVSAGYRATIVNLGLVGLRYDPLGRYVRERGQALAARLGITTEQLAHLARCLLDEMRVRQAVSRELLRYHPANPHTPEETPAAQWERRFAWPNGYPCDEDGEPLAWLDNDVVPEGIRLNNAWRRPKAGGRGPSLERKLKHLLRRMSGAEPEVDDLVDLVRFLMTPGLIVPVKLHGFRDERVLLQVNADAIELALVEADARRRCDVCNVKMAWAEIGAPCPACHGVLVPWSENDVMANRYVRRILEARGSALVAGEHTAQVTGSQRIELEEDFKAPPARSPVNVLSCSPTLEMGIDVGGLDAVVLRNVPPRPDNYAQRGGRAGRRSRVGVVLSYARNRPHDAYFYDKPREMIAGEVPAPAVGLSNRDVVVRHLHAIAFSLAEPGLMGRMVEYIRVNGELVQESVDALVDGLQGSFEQAAALAFEAWGEDILTPLGLGSVAALRTVLDELPARVRDLFARVQFQIQELHRTIEQWVSQARGDRMAVNAQDLKRRLLGIPSERRGVRDEADDRTGGHPMRRFAEFGILPGYEFPSQPATVRLLGDEHEEEPVSVERRFGLAQYQPEAPVHARGHRWRVAGLDIASPWNPRSEQPDWMYTICGRCDLRYGAQEHSACPRCGEPQGVEQPLPSYSYGGFLARRDDTPVLEEEDRFAMASLLRCYPQRSGRVVAGYELPSGWRAELRHGETVRWLNESKPPSEAELRRGAPILHEDARGFYLCAACGRILSFSEPDSTRRKGRRRTRRSGAPDEYGHTSDCRHAGVSPVPAAIGTESEAVVLRIPVELPVSYEDEPYQRWGYSLGYSLRAGMRQLYMLDGSEIEFLLETPWTVEGAGQRRKRGALTFIDGAVGGSGFLDRAAAELHRVAERALDHLDHEDCEAACYRCLKSYRNQRHHQYLSWPHILPDLEFLASAPPTRLPQDRQDQNDPGPWLEAYAAGVGSPLELRFLRLFERYGLAVDKQVPVTADIGGAPISVADFALPDRQIAIYVDGAAFHTGVNLRRDAYIRERLRQGSAGWKVVVLTAADLRRGEALVSELRTS</sequence>
<keyword evidence="7" id="KW-1185">Reference proteome</keyword>
<evidence type="ECO:0000313" key="7">
    <source>
        <dbReference type="Proteomes" id="UP000001880"/>
    </source>
</evidence>